<evidence type="ECO:0000313" key="1">
    <source>
        <dbReference type="EMBL" id="EDQ03152.1"/>
    </source>
</evidence>
<name>A0ABP2D4H4_9RHOB</name>
<proteinExistence type="predicted"/>
<keyword evidence="2" id="KW-1185">Reference proteome</keyword>
<protein>
    <submittedName>
        <fullName evidence="1">Uncharacterized protein</fullName>
    </submittedName>
</protein>
<accession>A0ABP2D4H4</accession>
<organism evidence="1 2">
    <name type="scientific">Sulfitobacter indolifex HEL-45</name>
    <dbReference type="NCBI Taxonomy" id="391624"/>
    <lineage>
        <taxon>Bacteria</taxon>
        <taxon>Pseudomonadati</taxon>
        <taxon>Pseudomonadota</taxon>
        <taxon>Alphaproteobacteria</taxon>
        <taxon>Rhodobacterales</taxon>
        <taxon>Roseobacteraceae</taxon>
        <taxon>Sulfitobacter</taxon>
    </lineage>
</organism>
<comment type="caution">
    <text evidence="1">The sequence shown here is derived from an EMBL/GenBank/DDBJ whole genome shotgun (WGS) entry which is preliminary data.</text>
</comment>
<reference evidence="1 2" key="1">
    <citation type="submission" date="2007-11" db="EMBL/GenBank/DDBJ databases">
        <authorList>
            <person name="Wagner-Dobler I."/>
            <person name="Ferriera S."/>
            <person name="Johnson J."/>
            <person name="Kravitz S."/>
            <person name="Beeson K."/>
            <person name="Sutton G."/>
            <person name="Rogers Y.-H."/>
            <person name="Friedman R."/>
            <person name="Frazier M."/>
            <person name="Venter J.C."/>
        </authorList>
    </citation>
    <scope>NUCLEOTIDE SEQUENCE [LARGE SCALE GENOMIC DNA]</scope>
    <source>
        <strain evidence="1 2">HEL-45</strain>
    </source>
</reference>
<dbReference type="EMBL" id="ABID01000038">
    <property type="protein sequence ID" value="EDQ03152.1"/>
    <property type="molecule type" value="Genomic_DNA"/>
</dbReference>
<sequence>MRRRSEIKVFMLQLRKDLQSAQREPMHCKNVKQNVALYCLPRMLAPGNPDERTVLA</sequence>
<gene>
    <name evidence="1" type="ORF">OIHEL45_18391</name>
</gene>
<dbReference type="Proteomes" id="UP000003257">
    <property type="component" value="Unassembled WGS sequence"/>
</dbReference>
<evidence type="ECO:0000313" key="2">
    <source>
        <dbReference type="Proteomes" id="UP000003257"/>
    </source>
</evidence>